<evidence type="ECO:0000256" key="1">
    <source>
        <dbReference type="SAM" id="MobiDB-lite"/>
    </source>
</evidence>
<reference evidence="2" key="1">
    <citation type="submission" date="2020-03" db="EMBL/GenBank/DDBJ databases">
        <title>The deep terrestrial virosphere.</title>
        <authorList>
            <person name="Holmfeldt K."/>
            <person name="Nilsson E."/>
            <person name="Simone D."/>
            <person name="Lopez-Fernandez M."/>
            <person name="Wu X."/>
            <person name="de Brujin I."/>
            <person name="Lundin D."/>
            <person name="Andersson A."/>
            <person name="Bertilsson S."/>
            <person name="Dopson M."/>
        </authorList>
    </citation>
    <scope>NUCLEOTIDE SEQUENCE</scope>
    <source>
        <strain evidence="2">MM415A04982</strain>
        <strain evidence="3">MM415B02317</strain>
    </source>
</reference>
<name>A0A6M3JJ93_9ZZZZ</name>
<gene>
    <name evidence="2" type="ORF">MM415A04982_0007</name>
    <name evidence="3" type="ORF">MM415B02317_0017</name>
</gene>
<evidence type="ECO:0000313" key="3">
    <source>
        <dbReference type="EMBL" id="QJA84938.1"/>
    </source>
</evidence>
<feature type="region of interest" description="Disordered" evidence="1">
    <location>
        <begin position="31"/>
        <end position="54"/>
    </location>
</feature>
<organism evidence="2">
    <name type="scientific">viral metagenome</name>
    <dbReference type="NCBI Taxonomy" id="1070528"/>
    <lineage>
        <taxon>unclassified sequences</taxon>
        <taxon>metagenomes</taxon>
        <taxon>organismal metagenomes</taxon>
    </lineage>
</organism>
<protein>
    <submittedName>
        <fullName evidence="2">Uncharacterized protein</fullName>
    </submittedName>
</protein>
<evidence type="ECO:0000313" key="2">
    <source>
        <dbReference type="EMBL" id="QJA69185.1"/>
    </source>
</evidence>
<dbReference type="AlphaFoldDB" id="A0A6M3JJ93"/>
<dbReference type="EMBL" id="MT141684">
    <property type="protein sequence ID" value="QJA69185.1"/>
    <property type="molecule type" value="Genomic_DNA"/>
</dbReference>
<sequence>MKARLIKTVIGWLWKRWPYLMKEVVIGHGHHCHANPKRKPKSGIEYARREGYFD</sequence>
<feature type="compositionally biased region" description="Basic residues" evidence="1">
    <location>
        <begin position="31"/>
        <end position="41"/>
    </location>
</feature>
<dbReference type="EMBL" id="MT142542">
    <property type="protein sequence ID" value="QJA84938.1"/>
    <property type="molecule type" value="Genomic_DNA"/>
</dbReference>
<accession>A0A6M3JJ93</accession>
<proteinExistence type="predicted"/>